<dbReference type="InterPro" id="IPR011701">
    <property type="entry name" value="MFS"/>
</dbReference>
<dbReference type="KEGG" id="cmd:B841_12115"/>
<comment type="subcellular location">
    <subcellularLocation>
        <location evidence="1">Cell membrane</location>
        <topology evidence="1">Multi-pass membrane protein</topology>
    </subcellularLocation>
</comment>
<feature type="transmembrane region" description="Helical" evidence="8">
    <location>
        <begin position="249"/>
        <end position="267"/>
    </location>
</feature>
<evidence type="ECO:0000259" key="9">
    <source>
        <dbReference type="PROSITE" id="PS50850"/>
    </source>
</evidence>
<dbReference type="AlphaFoldDB" id="S5T5I2"/>
<accession>S5T5I2</accession>
<feature type="domain" description="Major facilitator superfamily (MFS) profile" evidence="9">
    <location>
        <begin position="1"/>
        <end position="449"/>
    </location>
</feature>
<keyword evidence="3" id="KW-1003">Cell membrane</keyword>
<reference evidence="10 11" key="1">
    <citation type="submission" date="2012-11" db="EMBL/GenBank/DDBJ databases">
        <title>The complete genome sequence of Corynebacterium maris Coryn-1 (=DSM 45190).</title>
        <authorList>
            <person name="Schaffert L."/>
            <person name="Albersmeier A."/>
            <person name="Kalinowski J."/>
            <person name="Ruckert C."/>
        </authorList>
    </citation>
    <scope>NUCLEOTIDE SEQUENCE [LARGE SCALE GENOMIC DNA]</scope>
    <source>
        <strain evidence="11">Coryn-1</strain>
    </source>
</reference>
<dbReference type="InterPro" id="IPR020846">
    <property type="entry name" value="MFS_dom"/>
</dbReference>
<feature type="region of interest" description="Disordered" evidence="7">
    <location>
        <begin position="454"/>
        <end position="480"/>
    </location>
</feature>
<evidence type="ECO:0000256" key="5">
    <source>
        <dbReference type="ARBA" id="ARBA00022989"/>
    </source>
</evidence>
<keyword evidence="2" id="KW-0813">Transport</keyword>
<name>S5T5I2_9CORY</name>
<dbReference type="HOGENOM" id="CLU_000960_28_2_11"/>
<feature type="transmembrane region" description="Helical" evidence="8">
    <location>
        <begin position="33"/>
        <end position="51"/>
    </location>
</feature>
<feature type="transmembrane region" description="Helical" evidence="8">
    <location>
        <begin position="315"/>
        <end position="335"/>
    </location>
</feature>
<dbReference type="PATRIC" id="fig|1224163.3.peg.2447"/>
<dbReference type="PANTHER" id="PTHR42718:SF47">
    <property type="entry name" value="METHYL VIOLOGEN RESISTANCE PROTEIN SMVA"/>
    <property type="match status" value="1"/>
</dbReference>
<feature type="transmembrane region" description="Helical" evidence="8">
    <location>
        <begin position="341"/>
        <end position="366"/>
    </location>
</feature>
<feature type="transmembrane region" description="Helical" evidence="8">
    <location>
        <begin position="88"/>
        <end position="109"/>
    </location>
</feature>
<organism evidence="10 11">
    <name type="scientific">Corynebacterium maris DSM 45190</name>
    <dbReference type="NCBI Taxonomy" id="1224163"/>
    <lineage>
        <taxon>Bacteria</taxon>
        <taxon>Bacillati</taxon>
        <taxon>Actinomycetota</taxon>
        <taxon>Actinomycetes</taxon>
        <taxon>Mycobacteriales</taxon>
        <taxon>Corynebacteriaceae</taxon>
        <taxon>Corynebacterium</taxon>
    </lineage>
</organism>
<dbReference type="SUPFAM" id="SSF103473">
    <property type="entry name" value="MFS general substrate transporter"/>
    <property type="match status" value="1"/>
</dbReference>
<evidence type="ECO:0000256" key="2">
    <source>
        <dbReference type="ARBA" id="ARBA00022448"/>
    </source>
</evidence>
<feature type="transmembrane region" description="Helical" evidence="8">
    <location>
        <begin position="147"/>
        <end position="171"/>
    </location>
</feature>
<feature type="transmembrane region" description="Helical" evidence="8">
    <location>
        <begin position="387"/>
        <end position="405"/>
    </location>
</feature>
<feature type="transmembrane region" description="Helical" evidence="8">
    <location>
        <begin position="63"/>
        <end position="82"/>
    </location>
</feature>
<dbReference type="EMBL" id="CP003924">
    <property type="protein sequence ID" value="AGS35895.1"/>
    <property type="molecule type" value="Genomic_DNA"/>
</dbReference>
<evidence type="ECO:0000256" key="8">
    <source>
        <dbReference type="SAM" id="Phobius"/>
    </source>
</evidence>
<gene>
    <name evidence="10" type="ORF">B841_12115</name>
</gene>
<evidence type="ECO:0000256" key="6">
    <source>
        <dbReference type="ARBA" id="ARBA00023136"/>
    </source>
</evidence>
<sequence>MSLGLFLVGVDNSVLYTALPTLRAELDASELEALWIINAYPLVLAGFLLGTGTLGDKIGHRRMFTAGLVIFGVASLAAAFAPSAWALVAARALLGLGAATMMPATLALVRQTFRDPKELSTAIGVWASVALLGAAAGPVIGGALLEHFWWGSVFLINVPVVLVSLIALPALAPPNEPHPDKHWDFASSLYALVAMFGLVMFIKELSAGRSPVVLALSAAALAIGATVFVLRQRRLTEPLLTFDVFRDRLFTGGVLTAGLGMFVLAGAELLTTQRFQLSAGFSPLEAGLLTAAGALASFPTSIAGGALLHRLGFRTLITGGFTVVALGGAAVYAGVAGDTLWPVIAGMVGVGAGTGAAFGVASTAIVGSAPRHRAGMAAAVEEVSYEFGTLLSVTVAGSLITMFYARQVSDSESFDASAYDASYLAVMAVLTAVAVLAAALTAILFRGNPKETSYAHEQEDADPAGDRGDRRKVRAVGGDL</sequence>
<keyword evidence="4 8" id="KW-0812">Transmembrane</keyword>
<evidence type="ECO:0000256" key="7">
    <source>
        <dbReference type="SAM" id="MobiDB-lite"/>
    </source>
</evidence>
<protein>
    <submittedName>
        <fullName evidence="10">Major facilitator superfamily protein</fullName>
    </submittedName>
</protein>
<dbReference type="GO" id="GO:0005886">
    <property type="term" value="C:plasma membrane"/>
    <property type="evidence" value="ECO:0007669"/>
    <property type="project" value="UniProtKB-SubCell"/>
</dbReference>
<dbReference type="GO" id="GO:0022857">
    <property type="term" value="F:transmembrane transporter activity"/>
    <property type="evidence" value="ECO:0007669"/>
    <property type="project" value="InterPro"/>
</dbReference>
<keyword evidence="6 8" id="KW-0472">Membrane</keyword>
<evidence type="ECO:0000256" key="4">
    <source>
        <dbReference type="ARBA" id="ARBA00022692"/>
    </source>
</evidence>
<dbReference type="CDD" id="cd17321">
    <property type="entry name" value="MFS_MMR_MDR_like"/>
    <property type="match status" value="1"/>
</dbReference>
<feature type="transmembrane region" description="Helical" evidence="8">
    <location>
        <begin position="208"/>
        <end position="229"/>
    </location>
</feature>
<dbReference type="PANTHER" id="PTHR42718">
    <property type="entry name" value="MAJOR FACILITATOR SUPERFAMILY MULTIDRUG TRANSPORTER MFSC"/>
    <property type="match status" value="1"/>
</dbReference>
<evidence type="ECO:0000313" key="10">
    <source>
        <dbReference type="EMBL" id="AGS35895.1"/>
    </source>
</evidence>
<evidence type="ECO:0000256" key="1">
    <source>
        <dbReference type="ARBA" id="ARBA00004651"/>
    </source>
</evidence>
<feature type="compositionally biased region" description="Basic and acidic residues" evidence="7">
    <location>
        <begin position="454"/>
        <end position="469"/>
    </location>
</feature>
<proteinExistence type="predicted"/>
<evidence type="ECO:0000256" key="3">
    <source>
        <dbReference type="ARBA" id="ARBA00022475"/>
    </source>
</evidence>
<dbReference type="eggNOG" id="COG0477">
    <property type="taxonomic scope" value="Bacteria"/>
</dbReference>
<dbReference type="Pfam" id="PF07690">
    <property type="entry name" value="MFS_1"/>
    <property type="match status" value="1"/>
</dbReference>
<keyword evidence="5 8" id="KW-1133">Transmembrane helix</keyword>
<keyword evidence="11" id="KW-1185">Reference proteome</keyword>
<feature type="transmembrane region" description="Helical" evidence="8">
    <location>
        <begin position="287"/>
        <end position="308"/>
    </location>
</feature>
<dbReference type="Gene3D" id="1.20.1250.20">
    <property type="entry name" value="MFS general substrate transporter like domains"/>
    <property type="match status" value="1"/>
</dbReference>
<feature type="transmembrane region" description="Helical" evidence="8">
    <location>
        <begin position="183"/>
        <end position="202"/>
    </location>
</feature>
<dbReference type="InterPro" id="IPR036259">
    <property type="entry name" value="MFS_trans_sf"/>
</dbReference>
<dbReference type="PROSITE" id="PS50850">
    <property type="entry name" value="MFS"/>
    <property type="match status" value="1"/>
</dbReference>
<dbReference type="Gene3D" id="1.20.1720.10">
    <property type="entry name" value="Multidrug resistance protein D"/>
    <property type="match status" value="1"/>
</dbReference>
<dbReference type="Proteomes" id="UP000015388">
    <property type="component" value="Chromosome"/>
</dbReference>
<feature type="transmembrane region" description="Helical" evidence="8">
    <location>
        <begin position="121"/>
        <end position="141"/>
    </location>
</feature>
<evidence type="ECO:0000313" key="11">
    <source>
        <dbReference type="Proteomes" id="UP000015388"/>
    </source>
</evidence>
<dbReference type="STRING" id="1224163.B841_12115"/>
<feature type="transmembrane region" description="Helical" evidence="8">
    <location>
        <begin position="425"/>
        <end position="445"/>
    </location>
</feature>